<evidence type="ECO:0000313" key="1">
    <source>
        <dbReference type="EMBL" id="MBR9972487.1"/>
    </source>
</evidence>
<sequence>MTPDRLDALIRRNFPATEISATQVNRVVDGVLARLEQNHPVSRWQSWLRLLSEITPSIPSLMRQSAIPVGVALALGLYVGQFLQPMPQDTAALASLMPASSVLLTGY</sequence>
<name>A0ABS5IDH7_9PROT</name>
<keyword evidence="2" id="KW-1185">Reference proteome</keyword>
<reference evidence="1 2" key="1">
    <citation type="submission" date="2021-04" db="EMBL/GenBank/DDBJ databases">
        <title>Magnetospirillum sulfuroxidans sp. nov., a facultative chemolithoautotrophic sulfur-oxidizing alphaproteobacterium isolated from freshwater sediment and proposals for Paramagetospirillum gen. nov., and Magnetospirillaceae fam. nov.</title>
        <authorList>
            <person name="Koziaeva V."/>
            <person name="Geelhoed J.S."/>
            <person name="Sorokin D.Y."/>
            <person name="Grouzdev D.S."/>
        </authorList>
    </citation>
    <scope>NUCLEOTIDE SEQUENCE [LARGE SCALE GENOMIC DNA]</scope>
    <source>
        <strain evidence="1 2">J10</strain>
    </source>
</reference>
<protein>
    <submittedName>
        <fullName evidence="1">Uncharacterized protein</fullName>
    </submittedName>
</protein>
<dbReference type="EMBL" id="JAGTUF010000011">
    <property type="protein sequence ID" value="MBR9972487.1"/>
    <property type="molecule type" value="Genomic_DNA"/>
</dbReference>
<accession>A0ABS5IDH7</accession>
<proteinExistence type="predicted"/>
<comment type="caution">
    <text evidence="1">The sequence shown here is derived from an EMBL/GenBank/DDBJ whole genome shotgun (WGS) entry which is preliminary data.</text>
</comment>
<evidence type="ECO:0000313" key="2">
    <source>
        <dbReference type="Proteomes" id="UP000680714"/>
    </source>
</evidence>
<dbReference type="Proteomes" id="UP000680714">
    <property type="component" value="Unassembled WGS sequence"/>
</dbReference>
<dbReference type="RefSeq" id="WP_211549295.1">
    <property type="nucleotide sequence ID" value="NZ_JAGTUF010000011.1"/>
</dbReference>
<organism evidence="1 2">
    <name type="scientific">Magnetospirillum sulfuroxidans</name>
    <dbReference type="NCBI Taxonomy" id="611300"/>
    <lineage>
        <taxon>Bacteria</taxon>
        <taxon>Pseudomonadati</taxon>
        <taxon>Pseudomonadota</taxon>
        <taxon>Alphaproteobacteria</taxon>
        <taxon>Rhodospirillales</taxon>
        <taxon>Rhodospirillaceae</taxon>
        <taxon>Magnetospirillum</taxon>
    </lineage>
</organism>
<gene>
    <name evidence="1" type="ORF">KEC16_12255</name>
</gene>